<dbReference type="RefSeq" id="WP_126754106.1">
    <property type="nucleotide sequence ID" value="NZ_PIPY01000004.1"/>
</dbReference>
<dbReference type="Proteomes" id="UP000288259">
    <property type="component" value="Unassembled WGS sequence"/>
</dbReference>
<dbReference type="EMBL" id="PIPY01000004">
    <property type="protein sequence ID" value="RUO62143.1"/>
    <property type="molecule type" value="Genomic_DNA"/>
</dbReference>
<proteinExistence type="predicted"/>
<protein>
    <submittedName>
        <fullName evidence="2">Uncharacterized protein</fullName>
    </submittedName>
</protein>
<evidence type="ECO:0000313" key="2">
    <source>
        <dbReference type="EMBL" id="RUO62143.1"/>
    </source>
</evidence>
<gene>
    <name evidence="2" type="ORF">CWI71_04640</name>
</gene>
<evidence type="ECO:0000313" key="3">
    <source>
        <dbReference type="Proteomes" id="UP000288259"/>
    </source>
</evidence>
<comment type="caution">
    <text evidence="2">The sequence shown here is derived from an EMBL/GenBank/DDBJ whole genome shotgun (WGS) entry which is preliminary data.</text>
</comment>
<feature type="transmembrane region" description="Helical" evidence="1">
    <location>
        <begin position="7"/>
        <end position="28"/>
    </location>
</feature>
<accession>A0A432YMG8</accession>
<evidence type="ECO:0000256" key="1">
    <source>
        <dbReference type="SAM" id="Phobius"/>
    </source>
</evidence>
<keyword evidence="1" id="KW-0812">Transmembrane</keyword>
<name>A0A432YMG8_9GAMM</name>
<dbReference type="AlphaFoldDB" id="A0A432YMG8"/>
<keyword evidence="1" id="KW-0472">Membrane</keyword>
<keyword evidence="1" id="KW-1133">Transmembrane helix</keyword>
<reference evidence="3" key="1">
    <citation type="journal article" date="2018" name="Front. Microbiol.">
        <title>Genome-Based Analysis Reveals the Taxonomy and Diversity of the Family Idiomarinaceae.</title>
        <authorList>
            <person name="Liu Y."/>
            <person name="Lai Q."/>
            <person name="Shao Z."/>
        </authorList>
    </citation>
    <scope>NUCLEOTIDE SEQUENCE [LARGE SCALE GENOMIC DNA]</scope>
    <source>
        <strain evidence="3">CVS-6</strain>
    </source>
</reference>
<dbReference type="OrthoDB" id="6238509at2"/>
<sequence length="149" mass="16185">MLRRIGLWFLAAVVALAVLFVAVLIYQLTVYKPDPPKVANCTPLQTLITEDSAAQLYVYHCKRGNEPSWQGYEVWVEKLAEGDWQRLVTAPQASGCLSIALQPGKLTVYHQGSRGHVSVAAASLVYELPAGAASTLSIATERVSECPVD</sequence>
<keyword evidence="3" id="KW-1185">Reference proteome</keyword>
<organism evidence="2 3">
    <name type="scientific">Pseudidiomarina insulisalsae</name>
    <dbReference type="NCBI Taxonomy" id="575789"/>
    <lineage>
        <taxon>Bacteria</taxon>
        <taxon>Pseudomonadati</taxon>
        <taxon>Pseudomonadota</taxon>
        <taxon>Gammaproteobacteria</taxon>
        <taxon>Alteromonadales</taxon>
        <taxon>Idiomarinaceae</taxon>
        <taxon>Pseudidiomarina</taxon>
    </lineage>
</organism>